<protein>
    <recommendedName>
        <fullName evidence="2">Glucodextranase N-terminal domain-containing protein</fullName>
    </recommendedName>
</protein>
<dbReference type="InterPro" id="IPR006311">
    <property type="entry name" value="TAT_signal"/>
</dbReference>
<keyword evidence="4" id="KW-1185">Reference proteome</keyword>
<dbReference type="Proteomes" id="UP001154061">
    <property type="component" value="Unassembled WGS sequence"/>
</dbReference>
<dbReference type="InterPro" id="IPR014718">
    <property type="entry name" value="GH-type_carb-bd"/>
</dbReference>
<dbReference type="InterPro" id="IPR015220">
    <property type="entry name" value="Glucodextranase_N"/>
</dbReference>
<feature type="region of interest" description="Disordered" evidence="1">
    <location>
        <begin position="30"/>
        <end position="51"/>
    </location>
</feature>
<dbReference type="AlphaFoldDB" id="A0A9Q4L6Z9"/>
<dbReference type="PROSITE" id="PS51318">
    <property type="entry name" value="TAT"/>
    <property type="match status" value="1"/>
</dbReference>
<accession>A0A9Q4L6Z9</accession>
<organism evidence="3 4">
    <name type="scientific">Natrinema salsiterrestre</name>
    <dbReference type="NCBI Taxonomy" id="2950540"/>
    <lineage>
        <taxon>Archaea</taxon>
        <taxon>Methanobacteriati</taxon>
        <taxon>Methanobacteriota</taxon>
        <taxon>Stenosarchaea group</taxon>
        <taxon>Halobacteria</taxon>
        <taxon>Halobacteriales</taxon>
        <taxon>Natrialbaceae</taxon>
        <taxon>Natrinema</taxon>
    </lineage>
</organism>
<dbReference type="Gene3D" id="2.70.98.10">
    <property type="match status" value="1"/>
</dbReference>
<sequence length="321" mass="34513">MRQHTMSRGTVLQTSAAIGGLAVVGGAATASASSTESEDGRHRIDGTDHGGSPVGFDLVEYADGGAVVESVTAYESPMIADLHTVLWDSEWELATNTRDDAIGADVSVGDAIPETTATVEWKYTNPDYALVRYWPEITQRAIVSAARPALLIERDLELGAYAPPRYAASPELRHTVYSIANPTIGEERTDGWVTDDGDYDAFVATDHEYSVAIVQRYVHPTVRTGFDGHRVGDVGVEEGENRSAWADIYEEADGWIDRNDASAGDIHFGTGLSLESGDDDGSETTVPTWRTGIGFGSGDGEAVDNAIATVEDGYETERDRY</sequence>
<evidence type="ECO:0000259" key="2">
    <source>
        <dbReference type="Pfam" id="PF09137"/>
    </source>
</evidence>
<feature type="compositionally biased region" description="Basic and acidic residues" evidence="1">
    <location>
        <begin position="38"/>
        <end position="48"/>
    </location>
</feature>
<dbReference type="GO" id="GO:0030246">
    <property type="term" value="F:carbohydrate binding"/>
    <property type="evidence" value="ECO:0007669"/>
    <property type="project" value="InterPro"/>
</dbReference>
<dbReference type="EMBL" id="JAMQOT010000008">
    <property type="protein sequence ID" value="MDF9747717.1"/>
    <property type="molecule type" value="Genomic_DNA"/>
</dbReference>
<comment type="caution">
    <text evidence="3">The sequence shown here is derived from an EMBL/GenBank/DDBJ whole genome shotgun (WGS) entry which is preliminary data.</text>
</comment>
<name>A0A9Q4L6Z9_9EURY</name>
<reference evidence="3" key="1">
    <citation type="submission" date="2022-06" db="EMBL/GenBank/DDBJ databases">
        <title>Natrinema sp. a new haloarchaeum isolate from saline soil.</title>
        <authorList>
            <person name="Strakova D."/>
            <person name="Galisteo C."/>
            <person name="Sanchez-Porro C."/>
            <person name="Ventosa A."/>
        </authorList>
    </citation>
    <scope>NUCLEOTIDE SEQUENCE</scope>
    <source>
        <strain evidence="3">S1CR25-10</strain>
    </source>
</reference>
<proteinExistence type="predicted"/>
<gene>
    <name evidence="3" type="ORF">NDI89_19240</name>
</gene>
<dbReference type="InterPro" id="IPR011013">
    <property type="entry name" value="Gal_mutarotase_sf_dom"/>
</dbReference>
<dbReference type="SUPFAM" id="SSF74650">
    <property type="entry name" value="Galactose mutarotase-like"/>
    <property type="match status" value="1"/>
</dbReference>
<dbReference type="Pfam" id="PF09137">
    <property type="entry name" value="Glucodextran_N"/>
    <property type="match status" value="1"/>
</dbReference>
<dbReference type="GO" id="GO:0003824">
    <property type="term" value="F:catalytic activity"/>
    <property type="evidence" value="ECO:0007669"/>
    <property type="project" value="InterPro"/>
</dbReference>
<evidence type="ECO:0000313" key="4">
    <source>
        <dbReference type="Proteomes" id="UP001154061"/>
    </source>
</evidence>
<evidence type="ECO:0000313" key="3">
    <source>
        <dbReference type="EMBL" id="MDF9747717.1"/>
    </source>
</evidence>
<feature type="domain" description="Glucodextranase N-terminal" evidence="2">
    <location>
        <begin position="136"/>
        <end position="321"/>
    </location>
</feature>
<dbReference type="GO" id="GO:0005975">
    <property type="term" value="P:carbohydrate metabolic process"/>
    <property type="evidence" value="ECO:0007669"/>
    <property type="project" value="InterPro"/>
</dbReference>
<evidence type="ECO:0000256" key="1">
    <source>
        <dbReference type="SAM" id="MobiDB-lite"/>
    </source>
</evidence>